<dbReference type="Gene3D" id="3.40.50.1000">
    <property type="entry name" value="HAD superfamily/HAD-like"/>
    <property type="match status" value="1"/>
</dbReference>
<dbReference type="SUPFAM" id="SSF56784">
    <property type="entry name" value="HAD-like"/>
    <property type="match status" value="1"/>
</dbReference>
<dbReference type="Proteomes" id="UP000806528">
    <property type="component" value="Unassembled WGS sequence"/>
</dbReference>
<dbReference type="SFLD" id="SFLDS00003">
    <property type="entry name" value="Haloacid_Dehalogenase"/>
    <property type="match status" value="1"/>
</dbReference>
<dbReference type="PANTHER" id="PTHR43611">
    <property type="entry name" value="ALPHA-D-GLUCOSE 1-PHOSPHATE PHOSPHATASE"/>
    <property type="match status" value="1"/>
</dbReference>
<evidence type="ECO:0000313" key="2">
    <source>
        <dbReference type="Proteomes" id="UP000806528"/>
    </source>
</evidence>
<comment type="caution">
    <text evidence="1">The sequence shown here is derived from an EMBL/GenBank/DDBJ whole genome shotgun (WGS) entry which is preliminary data.</text>
</comment>
<dbReference type="NCBIfam" id="TIGR01509">
    <property type="entry name" value="HAD-SF-IA-v3"/>
    <property type="match status" value="1"/>
</dbReference>
<dbReference type="CDD" id="cd02603">
    <property type="entry name" value="HAD_sEH-N_like"/>
    <property type="match status" value="1"/>
</dbReference>
<dbReference type="InterPro" id="IPR006439">
    <property type="entry name" value="HAD-SF_hydro_IA"/>
</dbReference>
<dbReference type="SFLD" id="SFLDG01129">
    <property type="entry name" value="C1.5:_HAD__Beta-PGM__Phosphata"/>
    <property type="match status" value="1"/>
</dbReference>
<proteinExistence type="predicted"/>
<dbReference type="PANTHER" id="PTHR43611:SF3">
    <property type="entry name" value="FLAVIN MONONUCLEOTIDE HYDROLASE 1, CHLOROPLATIC"/>
    <property type="match status" value="1"/>
</dbReference>
<gene>
    <name evidence="1" type="ORF">IDM40_02270</name>
</gene>
<dbReference type="InterPro" id="IPR036412">
    <property type="entry name" value="HAD-like_sf"/>
</dbReference>
<dbReference type="RefSeq" id="WP_193120196.1">
    <property type="nucleotide sequence ID" value="NZ_JADBGI010000002.1"/>
</dbReference>
<sequence>MDTVLFDMFGVIARTQSDESRAALERASGLDPEVFWGSYWGERQAYDRGDVDGPAYWRTVGRGAGTGFDDRAVAELVELDLASWSRVDEEMVSLVTGLSQSGVRLGLLSNIPFEIADLFEAEHARVLDLFPVLGLSCRIGRAKPEAQAFDWCLQGLGVEPGRVLFVDDSERNVAAARELGLGGHHFTSAEGLRKELSERGITAD</sequence>
<evidence type="ECO:0000313" key="1">
    <source>
        <dbReference type="EMBL" id="MBE2997532.1"/>
    </source>
</evidence>
<organism evidence="1 2">
    <name type="scientific">Nocardiopsis coralli</name>
    <dbReference type="NCBI Taxonomy" id="2772213"/>
    <lineage>
        <taxon>Bacteria</taxon>
        <taxon>Bacillati</taxon>
        <taxon>Actinomycetota</taxon>
        <taxon>Actinomycetes</taxon>
        <taxon>Streptosporangiales</taxon>
        <taxon>Nocardiopsidaceae</taxon>
        <taxon>Nocardiopsis</taxon>
    </lineage>
</organism>
<dbReference type="EMBL" id="JADBGI010000002">
    <property type="protein sequence ID" value="MBE2997532.1"/>
    <property type="molecule type" value="Genomic_DNA"/>
</dbReference>
<accession>A0ABR9P120</accession>
<dbReference type="InterPro" id="IPR023214">
    <property type="entry name" value="HAD_sf"/>
</dbReference>
<protein>
    <submittedName>
        <fullName evidence="1">HAD family phosphatase</fullName>
    </submittedName>
</protein>
<dbReference type="Pfam" id="PF00702">
    <property type="entry name" value="Hydrolase"/>
    <property type="match status" value="1"/>
</dbReference>
<name>A0ABR9P120_9ACTN</name>
<reference evidence="1 2" key="1">
    <citation type="submission" date="2020-09" db="EMBL/GenBank/DDBJ databases">
        <title>Diversity and distribution of actinomycetes associated with coral in the coast of Hainan.</title>
        <authorList>
            <person name="Li F."/>
        </authorList>
    </citation>
    <scope>NUCLEOTIDE SEQUENCE [LARGE SCALE GENOMIC DNA]</scope>
    <source>
        <strain evidence="1 2">HNM0947</strain>
    </source>
</reference>
<keyword evidence="2" id="KW-1185">Reference proteome</keyword>